<dbReference type="EMBL" id="UINC01004420">
    <property type="protein sequence ID" value="SVA14189.1"/>
    <property type="molecule type" value="Genomic_DNA"/>
</dbReference>
<dbReference type="AlphaFoldDB" id="A0A381TEL7"/>
<dbReference type="InterPro" id="IPR017459">
    <property type="entry name" value="Glycosyl_Trfase_fam3_N_dom"/>
</dbReference>
<organism evidence="4">
    <name type="scientific">marine metagenome</name>
    <dbReference type="NCBI Taxonomy" id="408172"/>
    <lineage>
        <taxon>unclassified sequences</taxon>
        <taxon>metagenomes</taxon>
        <taxon>ecological metagenomes</taxon>
    </lineage>
</organism>
<dbReference type="InterPro" id="IPR005940">
    <property type="entry name" value="Anthranilate_Pribosyl_Tfrase"/>
</dbReference>
<evidence type="ECO:0000256" key="2">
    <source>
        <dbReference type="ARBA" id="ARBA00022679"/>
    </source>
</evidence>
<dbReference type="PANTHER" id="PTHR43285:SF2">
    <property type="entry name" value="ANTHRANILATE PHOSPHORIBOSYLTRANSFERASE"/>
    <property type="match status" value="1"/>
</dbReference>
<accession>A0A381TEL7</accession>
<reference evidence="4" key="1">
    <citation type="submission" date="2018-05" db="EMBL/GenBank/DDBJ databases">
        <authorList>
            <person name="Lanie J.A."/>
            <person name="Ng W.-L."/>
            <person name="Kazmierczak K.M."/>
            <person name="Andrzejewski T.M."/>
            <person name="Davidsen T.M."/>
            <person name="Wayne K.J."/>
            <person name="Tettelin H."/>
            <person name="Glass J.I."/>
            <person name="Rusch D."/>
            <person name="Podicherti R."/>
            <person name="Tsui H.-C.T."/>
            <person name="Winkler M.E."/>
        </authorList>
    </citation>
    <scope>NUCLEOTIDE SEQUENCE</scope>
</reference>
<keyword evidence="2" id="KW-0808">Transferase</keyword>
<proteinExistence type="predicted"/>
<dbReference type="Gene3D" id="3.40.1030.10">
    <property type="entry name" value="Nucleoside phosphorylase/phosphoribosyltransferase catalytic domain"/>
    <property type="match status" value="1"/>
</dbReference>
<dbReference type="SUPFAM" id="SSF47648">
    <property type="entry name" value="Nucleoside phosphorylase/phosphoribosyltransferase N-terminal domain"/>
    <property type="match status" value="1"/>
</dbReference>
<keyword evidence="1" id="KW-0328">Glycosyltransferase</keyword>
<dbReference type="PANTHER" id="PTHR43285">
    <property type="entry name" value="ANTHRANILATE PHOSPHORIBOSYLTRANSFERASE"/>
    <property type="match status" value="1"/>
</dbReference>
<sequence>MTILFEKLLENPEKTMTSIIQRVATGPQMSKSISYDEARAGMRLVLEELADPIQSAVFLIGLRVKRETDDENKGVLQGIRDNTKTVVADVDELVDIADPYNGYGRSLPSSPFLPVLLAEAGAPAVSHGIETVGPKFGVTHNQVLQAAGVSVELTGEEAGKQISNPEIGWAYVDQSSFCPSLFGLADFRKRIVKRAAISTAEVLTGPVRGRKKTHLLTGYVHNEYPPIYTMLARHSGFDSALLLRGTEGGVTPSLRKRGEFVRYWEQGEDTVVEADPAEIGIEQVNRLVPIPPALLPKKDREFGPDENNAEIAKLAAKEGLAALEGKNSPTSDALLYSASLTLWHLGHYDSVPDAAFVVREILSSGITVERFRRAAGAKNG</sequence>
<dbReference type="Gene3D" id="1.20.970.10">
    <property type="entry name" value="Transferase, Pyrimidine Nucleoside Phosphorylase, Chain C"/>
    <property type="match status" value="1"/>
</dbReference>
<gene>
    <name evidence="4" type="ORF">METZ01_LOCUS67043</name>
</gene>
<dbReference type="GO" id="GO:0000162">
    <property type="term" value="P:L-tryptophan biosynthetic process"/>
    <property type="evidence" value="ECO:0007669"/>
    <property type="project" value="InterPro"/>
</dbReference>
<dbReference type="GO" id="GO:0004048">
    <property type="term" value="F:anthranilate phosphoribosyltransferase activity"/>
    <property type="evidence" value="ECO:0007669"/>
    <property type="project" value="InterPro"/>
</dbReference>
<evidence type="ECO:0000259" key="3">
    <source>
        <dbReference type="Pfam" id="PF02885"/>
    </source>
</evidence>
<name>A0A381TEL7_9ZZZZ</name>
<dbReference type="InterPro" id="IPR035902">
    <property type="entry name" value="Nuc_phospho_transferase"/>
</dbReference>
<dbReference type="GO" id="GO:0005829">
    <property type="term" value="C:cytosol"/>
    <property type="evidence" value="ECO:0007669"/>
    <property type="project" value="TreeGrafter"/>
</dbReference>
<protein>
    <recommendedName>
        <fullName evidence="3">Glycosyl transferase family 3 N-terminal domain-containing protein</fullName>
    </recommendedName>
</protein>
<evidence type="ECO:0000313" key="4">
    <source>
        <dbReference type="EMBL" id="SVA14189.1"/>
    </source>
</evidence>
<dbReference type="SUPFAM" id="SSF52418">
    <property type="entry name" value="Nucleoside phosphorylase/phosphoribosyltransferase catalytic domain"/>
    <property type="match status" value="1"/>
</dbReference>
<dbReference type="InterPro" id="IPR036320">
    <property type="entry name" value="Glycosyl_Trfase_fam3_N_dom_sf"/>
</dbReference>
<evidence type="ECO:0000256" key="1">
    <source>
        <dbReference type="ARBA" id="ARBA00022676"/>
    </source>
</evidence>
<dbReference type="Pfam" id="PF02885">
    <property type="entry name" value="Glycos_trans_3N"/>
    <property type="match status" value="1"/>
</dbReference>
<feature type="domain" description="Glycosyl transferase family 3 N-terminal" evidence="3">
    <location>
        <begin position="18"/>
        <end position="81"/>
    </location>
</feature>